<feature type="region of interest" description="Disordered" evidence="7">
    <location>
        <begin position="602"/>
        <end position="623"/>
    </location>
</feature>
<comment type="caution">
    <text evidence="11">The sequence shown here is derived from an EMBL/GenBank/DDBJ whole genome shotgun (WGS) entry which is preliminary data.</text>
</comment>
<dbReference type="SUPFAM" id="SSF55874">
    <property type="entry name" value="ATPase domain of HSP90 chaperone/DNA topoisomerase II/histidine kinase"/>
    <property type="match status" value="1"/>
</dbReference>
<comment type="catalytic activity">
    <reaction evidence="1">
        <text>ATP + protein L-histidine = ADP + protein N-phospho-L-histidine.</text>
        <dbReference type="EC" id="2.7.13.3"/>
    </reaction>
</comment>
<dbReference type="AlphaFoldDB" id="A0ABD5Q7K1"/>
<evidence type="ECO:0000256" key="5">
    <source>
        <dbReference type="ARBA" id="ARBA00022777"/>
    </source>
</evidence>
<dbReference type="Pfam" id="PF16927">
    <property type="entry name" value="HisKA_7TM"/>
    <property type="match status" value="1"/>
</dbReference>
<feature type="transmembrane region" description="Helical" evidence="8">
    <location>
        <begin position="97"/>
        <end position="115"/>
    </location>
</feature>
<dbReference type="CDD" id="cd00130">
    <property type="entry name" value="PAS"/>
    <property type="match status" value="1"/>
</dbReference>
<proteinExistence type="predicted"/>
<dbReference type="SUPFAM" id="SSF55785">
    <property type="entry name" value="PYP-like sensor domain (PAS domain)"/>
    <property type="match status" value="1"/>
</dbReference>
<feature type="transmembrane region" description="Helical" evidence="8">
    <location>
        <begin position="32"/>
        <end position="52"/>
    </location>
</feature>
<feature type="transmembrane region" description="Helical" evidence="8">
    <location>
        <begin position="146"/>
        <end position="167"/>
    </location>
</feature>
<keyword evidence="8" id="KW-1133">Transmembrane helix</keyword>
<feature type="compositionally biased region" description="Basic and acidic residues" evidence="7">
    <location>
        <begin position="492"/>
        <end position="504"/>
    </location>
</feature>
<reference evidence="11 12" key="1">
    <citation type="journal article" date="2019" name="Int. J. Syst. Evol. Microbiol.">
        <title>The Global Catalogue of Microorganisms (GCM) 10K type strain sequencing project: providing services to taxonomists for standard genome sequencing and annotation.</title>
        <authorList>
            <consortium name="The Broad Institute Genomics Platform"/>
            <consortium name="The Broad Institute Genome Sequencing Center for Infectious Disease"/>
            <person name="Wu L."/>
            <person name="Ma J."/>
        </authorList>
    </citation>
    <scope>NUCLEOTIDE SEQUENCE [LARGE SCALE GENOMIC DNA]</scope>
    <source>
        <strain evidence="11 12">XZYJ18</strain>
    </source>
</reference>
<dbReference type="Proteomes" id="UP001595945">
    <property type="component" value="Unassembled WGS sequence"/>
</dbReference>
<keyword evidence="8" id="KW-0812">Transmembrane</keyword>
<dbReference type="PANTHER" id="PTHR43711">
    <property type="entry name" value="TWO-COMPONENT HISTIDINE KINASE"/>
    <property type="match status" value="1"/>
</dbReference>
<dbReference type="InterPro" id="IPR013656">
    <property type="entry name" value="PAS_4"/>
</dbReference>
<dbReference type="EC" id="2.7.13.3" evidence="2"/>
<evidence type="ECO:0000256" key="6">
    <source>
        <dbReference type="ARBA" id="ARBA00023012"/>
    </source>
</evidence>
<dbReference type="Pfam" id="PF08448">
    <property type="entry name" value="PAS_4"/>
    <property type="match status" value="1"/>
</dbReference>
<dbReference type="InterPro" id="IPR003661">
    <property type="entry name" value="HisK_dim/P_dom"/>
</dbReference>
<feature type="region of interest" description="Disordered" evidence="7">
    <location>
        <begin position="468"/>
        <end position="537"/>
    </location>
</feature>
<dbReference type="RefSeq" id="WP_254267946.1">
    <property type="nucleotide sequence ID" value="NZ_CP100400.1"/>
</dbReference>
<feature type="transmembrane region" description="Helical" evidence="8">
    <location>
        <begin position="64"/>
        <end position="85"/>
    </location>
</feature>
<accession>A0ABD5Q7K1</accession>
<dbReference type="Gene3D" id="1.10.287.130">
    <property type="match status" value="1"/>
</dbReference>
<dbReference type="Pfam" id="PF00512">
    <property type="entry name" value="HisKA"/>
    <property type="match status" value="1"/>
</dbReference>
<dbReference type="PRINTS" id="PR00344">
    <property type="entry name" value="BCTRLSENSOR"/>
</dbReference>
<dbReference type="NCBIfam" id="TIGR00229">
    <property type="entry name" value="sensory_box"/>
    <property type="match status" value="1"/>
</dbReference>
<evidence type="ECO:0000256" key="7">
    <source>
        <dbReference type="SAM" id="MobiDB-lite"/>
    </source>
</evidence>
<dbReference type="InterPro" id="IPR004358">
    <property type="entry name" value="Sig_transdc_His_kin-like_C"/>
</dbReference>
<dbReference type="InterPro" id="IPR005467">
    <property type="entry name" value="His_kinase_dom"/>
</dbReference>
<dbReference type="Gene3D" id="3.30.565.10">
    <property type="entry name" value="Histidine kinase-like ATPase, C-terminal domain"/>
    <property type="match status" value="1"/>
</dbReference>
<evidence type="ECO:0000256" key="1">
    <source>
        <dbReference type="ARBA" id="ARBA00000085"/>
    </source>
</evidence>
<dbReference type="InterPro" id="IPR003594">
    <property type="entry name" value="HATPase_dom"/>
</dbReference>
<keyword evidence="6" id="KW-0902">Two-component regulatory system</keyword>
<protein>
    <recommendedName>
        <fullName evidence="2">histidine kinase</fullName>
        <ecNumber evidence="2">2.7.13.3</ecNumber>
    </recommendedName>
</protein>
<feature type="transmembrane region" description="Helical" evidence="8">
    <location>
        <begin position="6"/>
        <end position="25"/>
    </location>
</feature>
<dbReference type="PROSITE" id="PS50112">
    <property type="entry name" value="PAS"/>
    <property type="match status" value="1"/>
</dbReference>
<dbReference type="SMART" id="SM00387">
    <property type="entry name" value="HATPase_c"/>
    <property type="match status" value="1"/>
</dbReference>
<evidence type="ECO:0000313" key="12">
    <source>
        <dbReference type="Proteomes" id="UP001595945"/>
    </source>
</evidence>
<keyword evidence="5 11" id="KW-0418">Kinase</keyword>
<evidence type="ECO:0000256" key="8">
    <source>
        <dbReference type="SAM" id="Phobius"/>
    </source>
</evidence>
<keyword evidence="8" id="KW-0472">Membrane</keyword>
<dbReference type="InterPro" id="IPR036097">
    <property type="entry name" value="HisK_dim/P_sf"/>
</dbReference>
<dbReference type="Pfam" id="PF02518">
    <property type="entry name" value="HATPase_c"/>
    <property type="match status" value="1"/>
</dbReference>
<evidence type="ECO:0000256" key="2">
    <source>
        <dbReference type="ARBA" id="ARBA00012438"/>
    </source>
</evidence>
<evidence type="ECO:0000259" key="9">
    <source>
        <dbReference type="PROSITE" id="PS50109"/>
    </source>
</evidence>
<feature type="domain" description="Histidine kinase" evidence="9">
    <location>
        <begin position="355"/>
        <end position="613"/>
    </location>
</feature>
<dbReference type="PROSITE" id="PS50109">
    <property type="entry name" value="HIS_KIN"/>
    <property type="match status" value="1"/>
</dbReference>
<dbReference type="SUPFAM" id="SSF47384">
    <property type="entry name" value="Homodimeric domain of signal transducing histidine kinase"/>
    <property type="match status" value="1"/>
</dbReference>
<dbReference type="InterPro" id="IPR031621">
    <property type="entry name" value="HisKA_7TM"/>
</dbReference>
<keyword evidence="3" id="KW-0597">Phosphoprotein</keyword>
<dbReference type="InterPro" id="IPR050736">
    <property type="entry name" value="Sensor_HK_Regulatory"/>
</dbReference>
<dbReference type="PANTHER" id="PTHR43711:SF1">
    <property type="entry name" value="HISTIDINE KINASE 1"/>
    <property type="match status" value="1"/>
</dbReference>
<organism evidence="11 12">
    <name type="scientific">Halorussus aquaticus</name>
    <dbReference type="NCBI Taxonomy" id="2953748"/>
    <lineage>
        <taxon>Archaea</taxon>
        <taxon>Methanobacteriati</taxon>
        <taxon>Methanobacteriota</taxon>
        <taxon>Stenosarchaea group</taxon>
        <taxon>Halobacteria</taxon>
        <taxon>Halobacteriales</taxon>
        <taxon>Haladaptataceae</taxon>
        <taxon>Halorussus</taxon>
    </lineage>
</organism>
<sequence length="623" mass="67981">MQITVSVVLSALAAVITASVAAFAWQRRQTAGAVPVAVFTGAASLWTAGNALQAASVTLSAKLFWVNVQYVGLSVVPLAWFAFACEYTGRERWANRRTLSVLAVPMIATVALSWTNQYHHLVRASSDIATVGGVVIVRRTFGPVFWLSWTYSNLVNGVGTVLLFHGLVRSHRLYRRQTLAVLTGTTVPWVASFLFYNGLTTVEPEVFVAVSGLAFGYAIAEYDFLDAVPVGRSTVFEETNDPVLVLDGDDRIVDANPASRDLFGWGSADTFVGRPIADACSEYTELVERYDDGGSGTEVVIEDDGERRYFDVQFSSLSDDSVSGTTVFLRDVTRLKRHERHLKRQNEQLEQVGHTIAHDLRNPLNVAQGNLELARDANDDDAVAERLTKVDSAHERIDDIIEEVLAVAKGERTTTCDSLRLRRVAEDAWRNVETEDAEITFDGADRRVLADEGQLTSAFENLFRNAVEHGSTGNRPPDDNAVEHGSTSPRSHAHEDVHQTESDTAHQNAQRSEDAVEHGSTGNRPRDDNAVERDSSAVTVRVGSLDGESGFYVEDDGPGIPDGEYGRVFERGYTTTADGTGVGLAVVGDIAERHGWEIRATESEDGGARFEIRGVEAPPAPVE</sequence>
<evidence type="ECO:0000259" key="10">
    <source>
        <dbReference type="PROSITE" id="PS50112"/>
    </source>
</evidence>
<keyword evidence="4" id="KW-0808">Transferase</keyword>
<dbReference type="CDD" id="cd00082">
    <property type="entry name" value="HisKA"/>
    <property type="match status" value="1"/>
</dbReference>
<dbReference type="InterPro" id="IPR035965">
    <property type="entry name" value="PAS-like_dom_sf"/>
</dbReference>
<dbReference type="CDD" id="cd00075">
    <property type="entry name" value="HATPase"/>
    <property type="match status" value="1"/>
</dbReference>
<feature type="domain" description="PAS" evidence="10">
    <location>
        <begin position="235"/>
        <end position="269"/>
    </location>
</feature>
<feature type="transmembrane region" description="Helical" evidence="8">
    <location>
        <begin position="179"/>
        <end position="199"/>
    </location>
</feature>
<evidence type="ECO:0000313" key="11">
    <source>
        <dbReference type="EMBL" id="MFC4826456.1"/>
    </source>
</evidence>
<evidence type="ECO:0000256" key="4">
    <source>
        <dbReference type="ARBA" id="ARBA00022679"/>
    </source>
</evidence>
<feature type="compositionally biased region" description="Basic and acidic residues" evidence="7">
    <location>
        <begin position="524"/>
        <end position="535"/>
    </location>
</feature>
<name>A0ABD5Q7K1_9EURY</name>
<dbReference type="Gene3D" id="3.30.450.20">
    <property type="entry name" value="PAS domain"/>
    <property type="match status" value="1"/>
</dbReference>
<dbReference type="EMBL" id="JBHSHT010000002">
    <property type="protein sequence ID" value="MFC4826456.1"/>
    <property type="molecule type" value="Genomic_DNA"/>
</dbReference>
<dbReference type="SMART" id="SM00388">
    <property type="entry name" value="HisKA"/>
    <property type="match status" value="1"/>
</dbReference>
<dbReference type="GO" id="GO:0004673">
    <property type="term" value="F:protein histidine kinase activity"/>
    <property type="evidence" value="ECO:0007669"/>
    <property type="project" value="UniProtKB-EC"/>
</dbReference>
<dbReference type="InterPro" id="IPR036890">
    <property type="entry name" value="HATPase_C_sf"/>
</dbReference>
<dbReference type="GO" id="GO:0000160">
    <property type="term" value="P:phosphorelay signal transduction system"/>
    <property type="evidence" value="ECO:0007669"/>
    <property type="project" value="UniProtKB-KW"/>
</dbReference>
<dbReference type="GeneID" id="73046447"/>
<dbReference type="InterPro" id="IPR000014">
    <property type="entry name" value="PAS"/>
</dbReference>
<feature type="compositionally biased region" description="Basic and acidic residues" evidence="7">
    <location>
        <begin position="602"/>
        <end position="614"/>
    </location>
</feature>
<evidence type="ECO:0000256" key="3">
    <source>
        <dbReference type="ARBA" id="ARBA00022553"/>
    </source>
</evidence>
<keyword evidence="12" id="KW-1185">Reference proteome</keyword>
<gene>
    <name evidence="11" type="ORF">ACFO9K_19545</name>
</gene>